<evidence type="ECO:0000256" key="1">
    <source>
        <dbReference type="SAM" id="MobiDB-lite"/>
    </source>
</evidence>
<feature type="region of interest" description="Disordered" evidence="1">
    <location>
        <begin position="184"/>
        <end position="206"/>
    </location>
</feature>
<reference evidence="2 3" key="1">
    <citation type="submission" date="2024-05" db="EMBL/GenBank/DDBJ databases">
        <title>Culex pipiens pipiens assembly and annotation.</title>
        <authorList>
            <person name="Alout H."/>
            <person name="Durand T."/>
        </authorList>
    </citation>
    <scope>NUCLEOTIDE SEQUENCE [LARGE SCALE GENOMIC DNA]</scope>
    <source>
        <strain evidence="2">HA-2024</strain>
        <tissue evidence="2">Whole body</tissue>
    </source>
</reference>
<dbReference type="AlphaFoldDB" id="A0ABD1CWE2"/>
<feature type="compositionally biased region" description="Basic and acidic residues" evidence="1">
    <location>
        <begin position="380"/>
        <end position="390"/>
    </location>
</feature>
<keyword evidence="3" id="KW-1185">Reference proteome</keyword>
<gene>
    <name evidence="2" type="ORF">pipiens_013947</name>
</gene>
<feature type="compositionally biased region" description="Basic and acidic residues" evidence="1">
    <location>
        <begin position="739"/>
        <end position="748"/>
    </location>
</feature>
<feature type="region of interest" description="Disordered" evidence="1">
    <location>
        <begin position="213"/>
        <end position="232"/>
    </location>
</feature>
<feature type="region of interest" description="Disordered" evidence="1">
    <location>
        <begin position="431"/>
        <end position="598"/>
    </location>
</feature>
<feature type="compositionally biased region" description="Polar residues" evidence="1">
    <location>
        <begin position="246"/>
        <end position="267"/>
    </location>
</feature>
<feature type="compositionally biased region" description="Basic and acidic residues" evidence="1">
    <location>
        <begin position="1091"/>
        <end position="1106"/>
    </location>
</feature>
<feature type="compositionally biased region" description="Basic and acidic residues" evidence="1">
    <location>
        <begin position="958"/>
        <end position="969"/>
    </location>
</feature>
<feature type="region of interest" description="Disordered" evidence="1">
    <location>
        <begin position="245"/>
        <end position="267"/>
    </location>
</feature>
<feature type="region of interest" description="Disordered" evidence="1">
    <location>
        <begin position="726"/>
        <end position="748"/>
    </location>
</feature>
<accession>A0ABD1CWE2</accession>
<feature type="region of interest" description="Disordered" evidence="1">
    <location>
        <begin position="344"/>
        <end position="390"/>
    </location>
</feature>
<sequence length="1157" mass="129943">RSTPNNLPGDSPTTMWRSITSMKLEDAFPQRAHAKQKIKKLRDIILGLKNPSLRQLTRLRQHLWELYDEYGNAHSCIVGNVPDNDLAQQEEDYNDFDLLFNEAGVPLEEKLIALRSAAPKTSATYRVEHQQHPWGRSVPNFYGCSRWSTSMMSCESVQPELSGQATNLNQRSRLRNLEADVVLRNHHPPTSSPSSPPEPRSRSQTLEADTALRSCMPPTNGPSCRSKPTSASDVLDTEVVMRDHLQPQTEANPTDLPVSTTSSEVTKTNAKCVPLQPAQRNPNESRNGRVLPDDGIYTTGAQTPNSVLNHEASLIATDNGLEPQVETDERRELAMPTVTTLVNTDRCSEDSGSRPEAEMMPTVLPSFPKPDLFDSQRSLTDGDTRTKEREPLSAVNLRNEKTISLSVEHGSSLMIIQRDAVTLWTNAELNPPLPTAANAPDKRRPTIACPNGPNPPLNDAHGNRKKHAVNKTAAPNLRKTDGLSPKFPDPLHAVLCRGAPHEQRPTSSTSGDLRDTGAPEPNRVNATHQHHEEKPLQKRKSETEQLTKKCARSERKGDSKHALKRHQHRAAPKKSIPTSEALNRRPHLDEPPDLPPKRSTIAAVRWTCLKQNRTNGNLCCSELKATTVESKTKPKSPRSRSLWTISSTTAAVLVSMLPFLLAFRHNIHAKYCENDFVGRETSFPEIGRGPCEQIVAPKSIEVNRLVVSSHTVRLLRLLDGRQRRTIPSQPTESVPLENASRERKSVQPLHDHTKLFQRNQPNWNEQACTVCSESPQCDLPDPGSFTRIKSSSTKHPNLPQRLQQIASGHEKKPPQKQLHARSPKTVQPTGKSNQADQRGSKSKCIHTGSQHLVAPQKVFRTSEALDFLLHLCEAPGLPRGRRHIAALCRIRQKGIPTKTRRCWSNLQDNVKNRTKSFLLRRRIPGTTATATQENRIQTNQPNTGTPVRMLRSGNRRNELNSNHAREGLPRKPTAQDIGERKLTRHSEPEHRKCSVGKRKLIFEVCPPVRQERNQAAPSQRQPDHQDLLNQRFNGGEYVPYRKLFRVYPSNPEGRANQNKLTGGKRRVQRRSLLSPQLPFLCQPPAEEEAADAFRTRSTDANPRESQNRLPRKHPRPRLLCTEKPWRNIFKLSSKSAQYLPIPIRSDPPKWSSVCSPM</sequence>
<organism evidence="2 3">
    <name type="scientific">Culex pipiens pipiens</name>
    <name type="common">Northern house mosquito</name>
    <dbReference type="NCBI Taxonomy" id="38569"/>
    <lineage>
        <taxon>Eukaryota</taxon>
        <taxon>Metazoa</taxon>
        <taxon>Ecdysozoa</taxon>
        <taxon>Arthropoda</taxon>
        <taxon>Hexapoda</taxon>
        <taxon>Insecta</taxon>
        <taxon>Pterygota</taxon>
        <taxon>Neoptera</taxon>
        <taxon>Endopterygota</taxon>
        <taxon>Diptera</taxon>
        <taxon>Nematocera</taxon>
        <taxon>Culicoidea</taxon>
        <taxon>Culicidae</taxon>
        <taxon>Culicinae</taxon>
        <taxon>Culicini</taxon>
        <taxon>Culex</taxon>
        <taxon>Culex</taxon>
    </lineage>
</organism>
<comment type="caution">
    <text evidence="2">The sequence shown here is derived from an EMBL/GenBank/DDBJ whole genome shotgun (WGS) entry which is preliminary data.</text>
</comment>
<feature type="compositionally biased region" description="Basic and acidic residues" evidence="1">
    <location>
        <begin position="977"/>
        <end position="992"/>
    </location>
</feature>
<dbReference type="EMBL" id="JBEHCU010008968">
    <property type="protein sequence ID" value="KAL1380765.1"/>
    <property type="molecule type" value="Genomic_DNA"/>
</dbReference>
<feature type="region of interest" description="Disordered" evidence="1">
    <location>
        <begin position="807"/>
        <end position="844"/>
    </location>
</feature>
<feature type="compositionally biased region" description="Basic and acidic residues" evidence="1">
    <location>
        <begin position="529"/>
        <end position="561"/>
    </location>
</feature>
<dbReference type="Proteomes" id="UP001562425">
    <property type="component" value="Unassembled WGS sequence"/>
</dbReference>
<protein>
    <submittedName>
        <fullName evidence="2">Uncharacterized protein</fullName>
    </submittedName>
</protein>
<evidence type="ECO:0000313" key="3">
    <source>
        <dbReference type="Proteomes" id="UP001562425"/>
    </source>
</evidence>
<name>A0ABD1CWE2_CULPP</name>
<feature type="non-terminal residue" evidence="2">
    <location>
        <position position="1"/>
    </location>
</feature>
<evidence type="ECO:0000313" key="2">
    <source>
        <dbReference type="EMBL" id="KAL1380765.1"/>
    </source>
</evidence>
<feature type="compositionally biased region" description="Basic residues" evidence="1">
    <location>
        <begin position="562"/>
        <end position="572"/>
    </location>
</feature>
<feature type="region of interest" description="Disordered" evidence="1">
    <location>
        <begin position="958"/>
        <end position="993"/>
    </location>
</feature>
<feature type="compositionally biased region" description="Basic and acidic residues" evidence="1">
    <location>
        <begin position="346"/>
        <end position="357"/>
    </location>
</feature>
<feature type="compositionally biased region" description="Polar residues" evidence="1">
    <location>
        <begin position="221"/>
        <end position="232"/>
    </location>
</feature>
<feature type="compositionally biased region" description="Polar residues" evidence="1">
    <location>
        <begin position="824"/>
        <end position="837"/>
    </location>
</feature>
<proteinExistence type="predicted"/>
<feature type="region of interest" description="Disordered" evidence="1">
    <location>
        <begin position="1088"/>
        <end position="1117"/>
    </location>
</feature>